<dbReference type="InterPro" id="IPR018750">
    <property type="entry name" value="DUF2306_membrane"/>
</dbReference>
<name>A0A5B9DIV2_9HYPH</name>
<dbReference type="Pfam" id="PF10067">
    <property type="entry name" value="DUF2306"/>
    <property type="match status" value="1"/>
</dbReference>
<sequence length="174" mass="18296">MSLEPLLVASPIIQIHALAGMAAFAIGGVTLFLPKGNDRHRGLGRAWVALMVVVAASSFLIWEIRMLGPFSPIHLVSVFTLYALYKGVGHARAGRIGAHRRTMQSLYVVALAVTGIFTLAPGRIMNQVVFGPGAGPSLGSLVVAGGLVLAAGGWLILKPRRRRAGAVTRGLTKP</sequence>
<dbReference type="Proteomes" id="UP000321062">
    <property type="component" value="Chromosome"/>
</dbReference>
<accession>A0A5B9DIV2</accession>
<proteinExistence type="predicted"/>
<evidence type="ECO:0000313" key="1">
    <source>
        <dbReference type="EMBL" id="QEE18986.1"/>
    </source>
</evidence>
<keyword evidence="2" id="KW-1185">Reference proteome</keyword>
<protein>
    <submittedName>
        <fullName evidence="1">DUF2306 domain-containing protein</fullName>
    </submittedName>
</protein>
<dbReference type="EMBL" id="CP041690">
    <property type="protein sequence ID" value="QEE18986.1"/>
    <property type="molecule type" value="Genomic_DNA"/>
</dbReference>
<reference evidence="1 2" key="1">
    <citation type="journal article" date="2015" name="Int. J. Syst. Evol. Microbiol.">
        <title>Youhaiella tibetensis gen. nov., sp. nov., isolated from subsurface sediment.</title>
        <authorList>
            <person name="Wang Y.X."/>
            <person name="Huang F.Q."/>
            <person name="Nogi Y."/>
            <person name="Pang S.J."/>
            <person name="Wang P.K."/>
            <person name="Lv J."/>
        </authorList>
    </citation>
    <scope>NUCLEOTIDE SEQUENCE [LARGE SCALE GENOMIC DNA]</scope>
    <source>
        <strain evidence="2">fig4</strain>
    </source>
</reference>
<organism evidence="1 2">
    <name type="scientific">Paradevosia tibetensis</name>
    <dbReference type="NCBI Taxonomy" id="1447062"/>
    <lineage>
        <taxon>Bacteria</taxon>
        <taxon>Pseudomonadati</taxon>
        <taxon>Pseudomonadota</taxon>
        <taxon>Alphaproteobacteria</taxon>
        <taxon>Hyphomicrobiales</taxon>
        <taxon>Devosiaceae</taxon>
        <taxon>Paradevosia</taxon>
    </lineage>
</organism>
<dbReference type="OrthoDB" id="9815686at2"/>
<dbReference type="RefSeq" id="WP_147654853.1">
    <property type="nucleotide sequence ID" value="NZ_BMFM01000001.1"/>
</dbReference>
<gene>
    <name evidence="1" type="ORF">FNA67_01800</name>
</gene>
<dbReference type="AlphaFoldDB" id="A0A5B9DIV2"/>
<dbReference type="KEGG" id="yti:FNA67_01800"/>
<evidence type="ECO:0000313" key="2">
    <source>
        <dbReference type="Proteomes" id="UP000321062"/>
    </source>
</evidence>